<dbReference type="EMBL" id="CM044704">
    <property type="protein sequence ID" value="KAI5668604.1"/>
    <property type="molecule type" value="Genomic_DNA"/>
</dbReference>
<organism evidence="1 2">
    <name type="scientific">Catharanthus roseus</name>
    <name type="common">Madagascar periwinkle</name>
    <name type="synonym">Vinca rosea</name>
    <dbReference type="NCBI Taxonomy" id="4058"/>
    <lineage>
        <taxon>Eukaryota</taxon>
        <taxon>Viridiplantae</taxon>
        <taxon>Streptophyta</taxon>
        <taxon>Embryophyta</taxon>
        <taxon>Tracheophyta</taxon>
        <taxon>Spermatophyta</taxon>
        <taxon>Magnoliopsida</taxon>
        <taxon>eudicotyledons</taxon>
        <taxon>Gunneridae</taxon>
        <taxon>Pentapetalae</taxon>
        <taxon>asterids</taxon>
        <taxon>lamiids</taxon>
        <taxon>Gentianales</taxon>
        <taxon>Apocynaceae</taxon>
        <taxon>Rauvolfioideae</taxon>
        <taxon>Vinceae</taxon>
        <taxon>Catharanthinae</taxon>
        <taxon>Catharanthus</taxon>
    </lineage>
</organism>
<evidence type="ECO:0000313" key="1">
    <source>
        <dbReference type="EMBL" id="KAI5668604.1"/>
    </source>
</evidence>
<proteinExistence type="predicted"/>
<dbReference type="Proteomes" id="UP001060085">
    <property type="component" value="Linkage Group LG04"/>
</dbReference>
<accession>A0ACC0B7K2</accession>
<keyword evidence="2" id="KW-1185">Reference proteome</keyword>
<evidence type="ECO:0000313" key="2">
    <source>
        <dbReference type="Proteomes" id="UP001060085"/>
    </source>
</evidence>
<name>A0ACC0B7K2_CATRO</name>
<reference evidence="2" key="1">
    <citation type="journal article" date="2023" name="Nat. Plants">
        <title>Single-cell RNA sequencing provides a high-resolution roadmap for understanding the multicellular compartmentation of specialized metabolism.</title>
        <authorList>
            <person name="Sun S."/>
            <person name="Shen X."/>
            <person name="Li Y."/>
            <person name="Li Y."/>
            <person name="Wang S."/>
            <person name="Li R."/>
            <person name="Zhang H."/>
            <person name="Shen G."/>
            <person name="Guo B."/>
            <person name="Wei J."/>
            <person name="Xu J."/>
            <person name="St-Pierre B."/>
            <person name="Chen S."/>
            <person name="Sun C."/>
        </authorList>
    </citation>
    <scope>NUCLEOTIDE SEQUENCE [LARGE SCALE GENOMIC DNA]</scope>
</reference>
<protein>
    <submittedName>
        <fullName evidence="1">Uncharacterized protein</fullName>
    </submittedName>
</protein>
<gene>
    <name evidence="1" type="ORF">M9H77_18457</name>
</gene>
<sequence length="211" mass="23813">MTHKMNKDLQTIISTETSGTILGIPKTGNSITVASNKITINEDPDWNFDTACSHFEIQPWALDRRRIIHGGNFLNLLHRALAYFFWRTLVQKGGGFGEVCIVNIYLIDKLFNRSPLSLSSLIIHTMRNTGCDTTKSVTHGTRRTKCGSHHPKKIGCKNVTGRFSLNEDDNEANESYNSLDDEEDEAGAQSMISIDAFQTKMWTAFEQLWIN</sequence>
<comment type="caution">
    <text evidence="1">The sequence shown here is derived from an EMBL/GenBank/DDBJ whole genome shotgun (WGS) entry which is preliminary data.</text>
</comment>